<dbReference type="PANTHER" id="PTHR43179">
    <property type="entry name" value="RHAMNOSYLTRANSFERASE WBBL"/>
    <property type="match status" value="1"/>
</dbReference>
<proteinExistence type="predicted"/>
<keyword evidence="4" id="KW-1185">Reference proteome</keyword>
<dbReference type="AlphaFoldDB" id="A0A1H1SNX3"/>
<dbReference type="InterPro" id="IPR029044">
    <property type="entry name" value="Nucleotide-diphossugar_trans"/>
</dbReference>
<dbReference type="InterPro" id="IPR021466">
    <property type="entry name" value="Put_rhamnosyl_transferase"/>
</dbReference>
<sequence>MVGGQNHERSVRSHQVGNGFVGLDDAADVAVLIVSYNSAADLPGLFASLRREADHMRLRVILADNASTDRSVELAAAEDGVITLETGGNLGYAAGINVAASRVGEARMILVLNPDLTVRPGSIARMATRLDSTGAGIVVPRIVDSAGLTYTSLRREPTLTRALGDAFLGSSWLQRPEWLSEFVRQPSAYDTARRIDWATGAALLVSREAWQRIGPWDERFFLYSEETDFFRRIRDAGWDVWYEPEAVVEHRQGGSGSSNELIALLMINRVRYLQKHRPLTAGLHRAILIIHEELRRGDATHVQARKALWSRRRWADLPGPSGTRSTDPSDESLAQREQTSPMRADTGVRVAVSRSIVDGVGIDHVLVTRFNLPSPGPESLIRAQDGWLQNRIQLFERYTVPAVRAQTFGGRFDWIVYLDPQSPSWLRERLAPLIAEKVFTPVYRDVATWEHVVEDARATTGAAGEMLITTNLDNDDGLAIDFVQRVQMAARRGERAALYLADGLILSGDRCYLRADRENAFCSVAEPWDGAVSAWRDWHNMLGRHMPVRFERGRPGWLQVVHSRNVSNVVRGRLVDPANYVTDFPGVLDELPTPTGVALAADAVLRVPLRDGRDILRRTARSVLVRTVGKEGLDRVKSWAQRIRRPATQHATR</sequence>
<dbReference type="Gene3D" id="3.90.550.10">
    <property type="entry name" value="Spore Coat Polysaccharide Biosynthesis Protein SpsA, Chain A"/>
    <property type="match status" value="1"/>
</dbReference>
<dbReference type="InterPro" id="IPR001173">
    <property type="entry name" value="Glyco_trans_2-like"/>
</dbReference>
<name>A0A1H1SNX3_9ACTN</name>
<dbReference type="STRING" id="630515.SAMN04489812_2084"/>
<organism evidence="3 4">
    <name type="scientific">Microlunatus soli</name>
    <dbReference type="NCBI Taxonomy" id="630515"/>
    <lineage>
        <taxon>Bacteria</taxon>
        <taxon>Bacillati</taxon>
        <taxon>Actinomycetota</taxon>
        <taxon>Actinomycetes</taxon>
        <taxon>Propionibacteriales</taxon>
        <taxon>Propionibacteriaceae</taxon>
        <taxon>Microlunatus</taxon>
    </lineage>
</organism>
<evidence type="ECO:0000313" key="4">
    <source>
        <dbReference type="Proteomes" id="UP000199103"/>
    </source>
</evidence>
<dbReference type="RefSeq" id="WP_172836110.1">
    <property type="nucleotide sequence ID" value="NZ_LT629772.1"/>
</dbReference>
<evidence type="ECO:0000256" key="1">
    <source>
        <dbReference type="SAM" id="MobiDB-lite"/>
    </source>
</evidence>
<dbReference type="SUPFAM" id="SSF53448">
    <property type="entry name" value="Nucleotide-diphospho-sugar transferases"/>
    <property type="match status" value="1"/>
</dbReference>
<protein>
    <submittedName>
        <fullName evidence="3">Glycosyltransferase, GT2 family</fullName>
    </submittedName>
</protein>
<keyword evidence="3" id="KW-0808">Transferase</keyword>
<evidence type="ECO:0000313" key="3">
    <source>
        <dbReference type="EMBL" id="SDS49694.1"/>
    </source>
</evidence>
<reference evidence="3 4" key="1">
    <citation type="submission" date="2016-10" db="EMBL/GenBank/DDBJ databases">
        <authorList>
            <person name="de Groot N.N."/>
        </authorList>
    </citation>
    <scope>NUCLEOTIDE SEQUENCE [LARGE SCALE GENOMIC DNA]</scope>
    <source>
        <strain evidence="3 4">DSM 21800</strain>
    </source>
</reference>
<feature type="domain" description="Glycosyltransferase 2-like" evidence="2">
    <location>
        <begin position="31"/>
        <end position="154"/>
    </location>
</feature>
<dbReference type="Pfam" id="PF00535">
    <property type="entry name" value="Glycos_transf_2"/>
    <property type="match status" value="1"/>
</dbReference>
<gene>
    <name evidence="3" type="ORF">SAMN04489812_2084</name>
</gene>
<evidence type="ECO:0000259" key="2">
    <source>
        <dbReference type="Pfam" id="PF00535"/>
    </source>
</evidence>
<dbReference type="EMBL" id="LT629772">
    <property type="protein sequence ID" value="SDS49694.1"/>
    <property type="molecule type" value="Genomic_DNA"/>
</dbReference>
<dbReference type="Pfam" id="PF11316">
    <property type="entry name" value="Rhamno_transf"/>
    <property type="match status" value="1"/>
</dbReference>
<dbReference type="CDD" id="cd04186">
    <property type="entry name" value="GT_2_like_c"/>
    <property type="match status" value="1"/>
</dbReference>
<dbReference type="Proteomes" id="UP000199103">
    <property type="component" value="Chromosome I"/>
</dbReference>
<dbReference type="GO" id="GO:0016740">
    <property type="term" value="F:transferase activity"/>
    <property type="evidence" value="ECO:0007669"/>
    <property type="project" value="UniProtKB-KW"/>
</dbReference>
<dbReference type="PANTHER" id="PTHR43179:SF7">
    <property type="entry name" value="RHAMNOSYLTRANSFERASE WBBL"/>
    <property type="match status" value="1"/>
</dbReference>
<accession>A0A1H1SNX3</accession>
<feature type="region of interest" description="Disordered" evidence="1">
    <location>
        <begin position="318"/>
        <end position="345"/>
    </location>
</feature>